<evidence type="ECO:0000256" key="3">
    <source>
        <dbReference type="ARBA" id="ARBA00022691"/>
    </source>
</evidence>
<dbReference type="PANTHER" id="PTHR13610:SF9">
    <property type="entry name" value="FI06469P"/>
    <property type="match status" value="1"/>
</dbReference>
<organism evidence="4 5">
    <name type="scientific">Candidatus Doudnabacteria bacterium RIFCSPHIGHO2_01_FULL_46_14</name>
    <dbReference type="NCBI Taxonomy" id="1817824"/>
    <lineage>
        <taxon>Bacteria</taxon>
        <taxon>Candidatus Doudnaibacteriota</taxon>
    </lineage>
</organism>
<keyword evidence="3" id="KW-0949">S-adenosyl-L-methionine</keyword>
<gene>
    <name evidence="4" type="ORF">A2751_00370</name>
</gene>
<dbReference type="Proteomes" id="UP000176864">
    <property type="component" value="Unassembled WGS sequence"/>
</dbReference>
<sequence>MILNLVLLLFVILLLSSVVRGAPFVPTHGSRVARMIELSELKPGEKAADLGSGDGRIVIAMARIGAIAHGYEINPFLVWWSRYKIRRAGLQDQAFIHLGSFWSKDLSKFDVVTVFGTTHIMKGLEKKLKKELKSNARVISYVFAFPSWEYAQKESAIFVYRQVQI</sequence>
<evidence type="ECO:0000256" key="1">
    <source>
        <dbReference type="ARBA" id="ARBA00022603"/>
    </source>
</evidence>
<dbReference type="InterPro" id="IPR026170">
    <property type="entry name" value="FAM173A/B"/>
</dbReference>
<comment type="caution">
    <text evidence="4">The sequence shown here is derived from an EMBL/GenBank/DDBJ whole genome shotgun (WGS) entry which is preliminary data.</text>
</comment>
<dbReference type="SUPFAM" id="SSF53335">
    <property type="entry name" value="S-adenosyl-L-methionine-dependent methyltransferases"/>
    <property type="match status" value="1"/>
</dbReference>
<dbReference type="GO" id="GO:0032259">
    <property type="term" value="P:methylation"/>
    <property type="evidence" value="ECO:0007669"/>
    <property type="project" value="UniProtKB-KW"/>
</dbReference>
<protein>
    <recommendedName>
        <fullName evidence="6">Methyltransferase domain-containing protein</fullName>
    </recommendedName>
</protein>
<evidence type="ECO:0000313" key="5">
    <source>
        <dbReference type="Proteomes" id="UP000176864"/>
    </source>
</evidence>
<dbReference type="STRING" id="1817824.A2751_00370"/>
<dbReference type="AlphaFoldDB" id="A0A1F5NPD4"/>
<dbReference type="GO" id="GO:0016279">
    <property type="term" value="F:protein-lysine N-methyltransferase activity"/>
    <property type="evidence" value="ECO:0007669"/>
    <property type="project" value="InterPro"/>
</dbReference>
<dbReference type="InterPro" id="IPR029063">
    <property type="entry name" value="SAM-dependent_MTases_sf"/>
</dbReference>
<keyword evidence="2" id="KW-0808">Transferase</keyword>
<dbReference type="EMBL" id="MFEK01000001">
    <property type="protein sequence ID" value="OGE79535.1"/>
    <property type="molecule type" value="Genomic_DNA"/>
</dbReference>
<name>A0A1F5NPD4_9BACT</name>
<evidence type="ECO:0000256" key="2">
    <source>
        <dbReference type="ARBA" id="ARBA00022679"/>
    </source>
</evidence>
<accession>A0A1F5NPD4</accession>
<proteinExistence type="predicted"/>
<keyword evidence="1" id="KW-0489">Methyltransferase</keyword>
<evidence type="ECO:0008006" key="6">
    <source>
        <dbReference type="Google" id="ProtNLM"/>
    </source>
</evidence>
<dbReference type="Gene3D" id="3.40.50.150">
    <property type="entry name" value="Vaccinia Virus protein VP39"/>
    <property type="match status" value="1"/>
</dbReference>
<dbReference type="PANTHER" id="PTHR13610">
    <property type="entry name" value="METHYLTRANSFERASE DOMAIN-CONTAINING PROTEIN"/>
    <property type="match status" value="1"/>
</dbReference>
<evidence type="ECO:0000313" key="4">
    <source>
        <dbReference type="EMBL" id="OGE79535.1"/>
    </source>
</evidence>
<reference evidence="4 5" key="1">
    <citation type="journal article" date="2016" name="Nat. Commun.">
        <title>Thousands of microbial genomes shed light on interconnected biogeochemical processes in an aquifer system.</title>
        <authorList>
            <person name="Anantharaman K."/>
            <person name="Brown C.T."/>
            <person name="Hug L.A."/>
            <person name="Sharon I."/>
            <person name="Castelle C.J."/>
            <person name="Probst A.J."/>
            <person name="Thomas B.C."/>
            <person name="Singh A."/>
            <person name="Wilkins M.J."/>
            <person name="Karaoz U."/>
            <person name="Brodie E.L."/>
            <person name="Williams K.H."/>
            <person name="Hubbard S.S."/>
            <person name="Banfield J.F."/>
        </authorList>
    </citation>
    <scope>NUCLEOTIDE SEQUENCE [LARGE SCALE GENOMIC DNA]</scope>
</reference>